<organism evidence="3 4">
    <name type="scientific">Nepenthes gracilis</name>
    <name type="common">Slender pitcher plant</name>
    <dbReference type="NCBI Taxonomy" id="150966"/>
    <lineage>
        <taxon>Eukaryota</taxon>
        <taxon>Viridiplantae</taxon>
        <taxon>Streptophyta</taxon>
        <taxon>Embryophyta</taxon>
        <taxon>Tracheophyta</taxon>
        <taxon>Spermatophyta</taxon>
        <taxon>Magnoliopsida</taxon>
        <taxon>eudicotyledons</taxon>
        <taxon>Gunneridae</taxon>
        <taxon>Pentapetalae</taxon>
        <taxon>Caryophyllales</taxon>
        <taxon>Nepenthaceae</taxon>
        <taxon>Nepenthes</taxon>
    </lineage>
</organism>
<protein>
    <submittedName>
        <fullName evidence="3">Uncharacterized protein</fullName>
    </submittedName>
</protein>
<accession>A0AAD3RXG3</accession>
<evidence type="ECO:0000313" key="3">
    <source>
        <dbReference type="EMBL" id="GMH00109.1"/>
    </source>
</evidence>
<dbReference type="AlphaFoldDB" id="A0AAD3RXG3"/>
<evidence type="ECO:0000256" key="2">
    <source>
        <dbReference type="ARBA" id="ARBA00022946"/>
    </source>
</evidence>
<dbReference type="InterPro" id="IPR009044">
    <property type="entry name" value="ssDNA-bd_transcriptional_reg"/>
</dbReference>
<dbReference type="Proteomes" id="UP001279734">
    <property type="component" value="Unassembled WGS sequence"/>
</dbReference>
<gene>
    <name evidence="3" type="ORF">Nepgr_001948</name>
</gene>
<name>A0AAD3RXG3_NEPGR</name>
<dbReference type="GO" id="GO:0006952">
    <property type="term" value="P:defense response"/>
    <property type="evidence" value="ECO:0007669"/>
    <property type="project" value="InterPro"/>
</dbReference>
<dbReference type="SUPFAM" id="SSF54447">
    <property type="entry name" value="ssDNA-binding transcriptional regulator domain"/>
    <property type="match status" value="1"/>
</dbReference>
<sequence length="158" mass="18285">CNKTYSFNPGKIYILPRRELRPDARPLTPVVMVQQLLSRSFLFLFHQNGTYGFRICLNWPKEPITIWAEQKQKLKKNMHADGFEPLAFIGFSRWTINIMVLFSQELAAAFGDVMSNVLQTSERFTVPVTSAEFAVMRTAFSFALPRIMGWDQYTNQLP</sequence>
<evidence type="ECO:0000313" key="4">
    <source>
        <dbReference type="Proteomes" id="UP001279734"/>
    </source>
</evidence>
<evidence type="ECO:0000256" key="1">
    <source>
        <dbReference type="ARBA" id="ARBA00006061"/>
    </source>
</evidence>
<proteinExistence type="inferred from homology"/>
<comment type="caution">
    <text evidence="3">The sequence shown here is derived from an EMBL/GenBank/DDBJ whole genome shotgun (WGS) entry which is preliminary data.</text>
</comment>
<dbReference type="Gene3D" id="2.30.31.10">
    <property type="entry name" value="Transcriptional Coactivator Pc4, Chain A"/>
    <property type="match status" value="1"/>
</dbReference>
<dbReference type="GO" id="GO:0006355">
    <property type="term" value="P:regulation of DNA-templated transcription"/>
    <property type="evidence" value="ECO:0007669"/>
    <property type="project" value="InterPro"/>
</dbReference>
<feature type="non-terminal residue" evidence="3">
    <location>
        <position position="1"/>
    </location>
</feature>
<dbReference type="GO" id="GO:0003697">
    <property type="term" value="F:single-stranded DNA binding"/>
    <property type="evidence" value="ECO:0007669"/>
    <property type="project" value="InterPro"/>
</dbReference>
<reference evidence="3" key="1">
    <citation type="submission" date="2023-05" db="EMBL/GenBank/DDBJ databases">
        <title>Nepenthes gracilis genome sequencing.</title>
        <authorList>
            <person name="Fukushima K."/>
        </authorList>
    </citation>
    <scope>NUCLEOTIDE SEQUENCE</scope>
    <source>
        <strain evidence="3">SING2019-196</strain>
    </source>
</reference>
<dbReference type="InterPro" id="IPR013742">
    <property type="entry name" value="Whirly"/>
</dbReference>
<comment type="similarity">
    <text evidence="1">Belongs to the Whirly family.</text>
</comment>
<dbReference type="PANTHER" id="PTHR31745:SF1">
    <property type="entry name" value="SINGLE-STRANDED DNA-BINDING PROTEIN WHY2, MITOCHONDRIAL"/>
    <property type="match status" value="1"/>
</dbReference>
<keyword evidence="2" id="KW-0809">Transit peptide</keyword>
<dbReference type="EMBL" id="BSYO01000002">
    <property type="protein sequence ID" value="GMH00109.1"/>
    <property type="molecule type" value="Genomic_DNA"/>
</dbReference>
<dbReference type="PANTHER" id="PTHR31745">
    <property type="entry name" value="SINGLE-STRANDED DNA-BINDING PROTEIN WHY2, MITOCHONDRIAL"/>
    <property type="match status" value="1"/>
</dbReference>
<keyword evidence="4" id="KW-1185">Reference proteome</keyword>